<name>A0A6J7U453_9ZZZZ</name>
<accession>A0A6J7U453</accession>
<dbReference type="EMBL" id="CAFBQR010000027">
    <property type="protein sequence ID" value="CAB5060535.1"/>
    <property type="molecule type" value="Genomic_DNA"/>
</dbReference>
<evidence type="ECO:0000313" key="1">
    <source>
        <dbReference type="EMBL" id="CAB5060535.1"/>
    </source>
</evidence>
<gene>
    <name evidence="1" type="ORF">UFOPK4348_00262</name>
</gene>
<reference evidence="1" key="1">
    <citation type="submission" date="2020-05" db="EMBL/GenBank/DDBJ databases">
        <authorList>
            <person name="Chiriac C."/>
            <person name="Salcher M."/>
            <person name="Ghai R."/>
            <person name="Kavagutti S V."/>
        </authorList>
    </citation>
    <scope>NUCLEOTIDE SEQUENCE</scope>
</reference>
<organism evidence="1">
    <name type="scientific">freshwater metagenome</name>
    <dbReference type="NCBI Taxonomy" id="449393"/>
    <lineage>
        <taxon>unclassified sequences</taxon>
        <taxon>metagenomes</taxon>
        <taxon>ecological metagenomes</taxon>
    </lineage>
</organism>
<dbReference type="AlphaFoldDB" id="A0A6J7U453"/>
<proteinExistence type="predicted"/>
<sequence>MRSWFVASFSEINNIASRLLFVSFSISSPALAIAASISGLAIKTLVCSNFGSSRSSGDVNAACSGPRRALITTSRIADSLSAAIAWSAVSVGSSSLGSRANMRATSIATFPAPITTAVVQFKSILKSAKSGCALYQGTKCAAEIDPGKSSPGIPSFLPTAEPVAITTASYISLSCSIDTSVPSSTLPNKRKFPAVAIFSKTFATVLIFG</sequence>
<protein>
    <submittedName>
        <fullName evidence="1">Unannotated protein</fullName>
    </submittedName>
</protein>